<dbReference type="InterPro" id="IPR016181">
    <property type="entry name" value="Acyl_CoA_acyltransferase"/>
</dbReference>
<dbReference type="SUPFAM" id="SSF55729">
    <property type="entry name" value="Acyl-CoA N-acyltransferases (Nat)"/>
    <property type="match status" value="1"/>
</dbReference>
<dbReference type="GO" id="GO:0034069">
    <property type="term" value="F:aminoglycoside N-acetyltransferase activity"/>
    <property type="evidence" value="ECO:0007669"/>
    <property type="project" value="TreeGrafter"/>
</dbReference>
<dbReference type="Pfam" id="PF13530">
    <property type="entry name" value="SCP2_2"/>
    <property type="match status" value="1"/>
</dbReference>
<dbReference type="EC" id="2.3.1.-" evidence="7"/>
<evidence type="ECO:0000256" key="4">
    <source>
        <dbReference type="ARBA" id="ARBA00023315"/>
    </source>
</evidence>
<dbReference type="Pfam" id="PF17668">
    <property type="entry name" value="Acetyltransf_17"/>
    <property type="match status" value="1"/>
</dbReference>
<keyword evidence="2" id="KW-1036">Host cytoplasmic vesicle</keyword>
<dbReference type="PANTHER" id="PTHR37817:SF1">
    <property type="entry name" value="N-ACETYLTRANSFERASE EIS"/>
    <property type="match status" value="1"/>
</dbReference>
<evidence type="ECO:0000256" key="1">
    <source>
        <dbReference type="ARBA" id="ARBA00009213"/>
    </source>
</evidence>
<evidence type="ECO:0000256" key="5">
    <source>
        <dbReference type="HAMAP-Rule" id="MF_01812"/>
    </source>
</evidence>
<dbReference type="InterPro" id="IPR051554">
    <property type="entry name" value="Acetyltransferase_Eis"/>
</dbReference>
<dbReference type="HAMAP" id="MF_01812">
    <property type="entry name" value="Eis"/>
    <property type="match status" value="1"/>
</dbReference>
<dbReference type="InterPro" id="IPR022902">
    <property type="entry name" value="NAcTrfase_Eis"/>
</dbReference>
<reference evidence="7" key="1">
    <citation type="submission" date="2023-08" db="EMBL/GenBank/DDBJ databases">
        <title>The draft genome of Tsukamurella strandjordii strain 050030.</title>
        <authorList>
            <person name="Zhao F."/>
            <person name="Feng Y."/>
            <person name="Zong Z."/>
        </authorList>
    </citation>
    <scope>NUCLEOTIDE SEQUENCE</scope>
    <source>
        <strain evidence="7">050030</strain>
    </source>
</reference>
<feature type="active site" description="Proton acceptor; via carboxylate" evidence="5">
    <location>
        <position position="383"/>
    </location>
</feature>
<dbReference type="RefSeq" id="WP_220656466.1">
    <property type="nucleotide sequence ID" value="NZ_BAAAII010000002.1"/>
</dbReference>
<organism evidence="7 8">
    <name type="scientific">Tsukamurella strandjordii</name>
    <dbReference type="NCBI Taxonomy" id="147577"/>
    <lineage>
        <taxon>Bacteria</taxon>
        <taxon>Bacillati</taxon>
        <taxon>Actinomycetota</taxon>
        <taxon>Actinomycetes</taxon>
        <taxon>Mycobacteriales</taxon>
        <taxon>Tsukamurellaceae</taxon>
        <taxon>Tsukamurella</taxon>
    </lineage>
</organism>
<sequence>MIEIRTATEADWPEMFAHDVRAFGSPFEAEAADLIRRTLDLDRFVVARDTEDGTLAGVAGSFALTLTVPGGAQLAAPGVTWVSVAPSHRRLGVLRMMLDELHSRYAAEGAAVAILTASEGTIYERFGYGTATFIDEVTINRRTARLRAPMPGPTRTRAVEAEAAKQRIEELYERWHAATPGSASAQWQWELFHADPQWCRWGGSARRYLLHPDGYVTYRVDEKDRAQLDDVKALTDEAAADLWQTVLGLDIFDAVTADLPTDHPLREMLVDSRSVTVTGHKDRLWLKFIDVPAALEARTYERDADLVLAVDGAPYRLQITAGAARCTPVDAEPVVALSGATLAGLYLGATSPSTMARAGRIDGDFRALSVFRTERQPELGTAF</sequence>
<feature type="binding site" evidence="5">
    <location>
        <begin position="90"/>
        <end position="95"/>
    </location>
    <ligand>
        <name>acetyl-CoA</name>
        <dbReference type="ChEBI" id="CHEBI:57288"/>
    </ligand>
</feature>
<dbReference type="Proteomes" id="UP001178281">
    <property type="component" value="Unassembled WGS sequence"/>
</dbReference>
<name>A0AA90SNR1_9ACTN</name>
<dbReference type="InterPro" id="IPR036527">
    <property type="entry name" value="SCP2_sterol-bd_dom_sf"/>
</dbReference>
<protein>
    <submittedName>
        <fullName evidence="7">GNAT family N-acetyltransferase</fullName>
        <ecNumber evidence="7">2.3.1.-</ecNumber>
    </submittedName>
</protein>
<dbReference type="Gene3D" id="3.30.1050.10">
    <property type="entry name" value="SCP2 sterol-binding domain"/>
    <property type="match status" value="1"/>
</dbReference>
<dbReference type="InterPro" id="IPR041380">
    <property type="entry name" value="Acetyltransf_17"/>
</dbReference>
<keyword evidence="3 5" id="KW-0808">Transferase</keyword>
<dbReference type="GO" id="GO:0030649">
    <property type="term" value="P:aminoglycoside antibiotic catabolic process"/>
    <property type="evidence" value="ECO:0007669"/>
    <property type="project" value="TreeGrafter"/>
</dbReference>
<evidence type="ECO:0000256" key="3">
    <source>
        <dbReference type="ARBA" id="ARBA00022679"/>
    </source>
</evidence>
<keyword evidence="4 5" id="KW-0012">Acyltransferase</keyword>
<dbReference type="Gene3D" id="3.40.630.30">
    <property type="match status" value="2"/>
</dbReference>
<dbReference type="Pfam" id="PF13527">
    <property type="entry name" value="Acetyltransf_9"/>
    <property type="match status" value="1"/>
</dbReference>
<dbReference type="InterPro" id="IPR000182">
    <property type="entry name" value="GNAT_dom"/>
</dbReference>
<comment type="subunit">
    <text evidence="5">Homohexamer; trimer of dimers.</text>
</comment>
<dbReference type="InterPro" id="IPR025559">
    <property type="entry name" value="Eis_dom"/>
</dbReference>
<dbReference type="SUPFAM" id="SSF55718">
    <property type="entry name" value="SCP-like"/>
    <property type="match status" value="1"/>
</dbReference>
<accession>A0AA90SNR1</accession>
<dbReference type="EMBL" id="JAUTIX010000001">
    <property type="protein sequence ID" value="MDP0396606.1"/>
    <property type="molecule type" value="Genomic_DNA"/>
</dbReference>
<feature type="binding site" evidence="5">
    <location>
        <begin position="118"/>
        <end position="119"/>
    </location>
    <ligand>
        <name>acetyl-CoA</name>
        <dbReference type="ChEBI" id="CHEBI:57288"/>
    </ligand>
</feature>
<feature type="domain" description="N-acetyltransferase" evidence="6">
    <location>
        <begin position="2"/>
        <end position="151"/>
    </location>
</feature>
<feature type="binding site" evidence="5">
    <location>
        <begin position="82"/>
        <end position="84"/>
    </location>
    <ligand>
        <name>acetyl-CoA</name>
        <dbReference type="ChEBI" id="CHEBI:57288"/>
    </ligand>
</feature>
<evidence type="ECO:0000256" key="2">
    <source>
        <dbReference type="ARBA" id="ARBA00022488"/>
    </source>
</evidence>
<comment type="similarity">
    <text evidence="1 5">Belongs to the acetyltransferase Eis family.</text>
</comment>
<keyword evidence="8" id="KW-1185">Reference proteome</keyword>
<dbReference type="AlphaFoldDB" id="A0AA90SNR1"/>
<gene>
    <name evidence="7" type="ORF">Q7X28_01570</name>
</gene>
<proteinExistence type="inferred from homology"/>
<evidence type="ECO:0000259" key="6">
    <source>
        <dbReference type="PROSITE" id="PS51186"/>
    </source>
</evidence>
<evidence type="ECO:0000313" key="8">
    <source>
        <dbReference type="Proteomes" id="UP001178281"/>
    </source>
</evidence>
<feature type="active site" description="Proton donor" evidence="5">
    <location>
        <position position="123"/>
    </location>
</feature>
<comment type="caution">
    <text evidence="7">The sequence shown here is derived from an EMBL/GenBank/DDBJ whole genome shotgun (WGS) entry which is preliminary data.</text>
</comment>
<evidence type="ECO:0000313" key="7">
    <source>
        <dbReference type="EMBL" id="MDP0396606.1"/>
    </source>
</evidence>
<dbReference type="PANTHER" id="PTHR37817">
    <property type="entry name" value="N-ACETYLTRANSFERASE EIS"/>
    <property type="match status" value="1"/>
</dbReference>
<dbReference type="PROSITE" id="PS51186">
    <property type="entry name" value="GNAT"/>
    <property type="match status" value="1"/>
</dbReference>